<dbReference type="PANTHER" id="PTHR11360">
    <property type="entry name" value="MONOCARBOXYLATE TRANSPORTER"/>
    <property type="match status" value="1"/>
</dbReference>
<reference evidence="3" key="1">
    <citation type="journal article" name="BMC Genomics">
        <title>Long-read sequencing and de novo genome assembly of marine medaka (Oryzias melastigma).</title>
        <authorList>
            <person name="Liang P."/>
            <person name="Saqib H.S.A."/>
            <person name="Ni X."/>
            <person name="Shen Y."/>
        </authorList>
    </citation>
    <scope>NUCLEOTIDE SEQUENCE</scope>
    <source>
        <strain evidence="3">Bigg-433</strain>
    </source>
</reference>
<name>A0A834FAL2_ORYME</name>
<feature type="region of interest" description="Disordered" evidence="1">
    <location>
        <begin position="165"/>
        <end position="210"/>
    </location>
</feature>
<dbReference type="PANTHER" id="PTHR11360:SF21">
    <property type="entry name" value="MONOCARBOXYLATE TRANSPORTER 6"/>
    <property type="match status" value="1"/>
</dbReference>
<evidence type="ECO:0000256" key="2">
    <source>
        <dbReference type="SAM" id="Phobius"/>
    </source>
</evidence>
<dbReference type="Proteomes" id="UP000646548">
    <property type="component" value="Unassembled WGS sequence"/>
</dbReference>
<dbReference type="GO" id="GO:0008028">
    <property type="term" value="F:monocarboxylic acid transmembrane transporter activity"/>
    <property type="evidence" value="ECO:0007669"/>
    <property type="project" value="TreeGrafter"/>
</dbReference>
<keyword evidence="2" id="KW-0472">Membrane</keyword>
<keyword evidence="2" id="KW-1133">Transmembrane helix</keyword>
<organism evidence="3 4">
    <name type="scientific">Oryzias melastigma</name>
    <name type="common">Marine medaka</name>
    <dbReference type="NCBI Taxonomy" id="30732"/>
    <lineage>
        <taxon>Eukaryota</taxon>
        <taxon>Metazoa</taxon>
        <taxon>Chordata</taxon>
        <taxon>Craniata</taxon>
        <taxon>Vertebrata</taxon>
        <taxon>Euteleostomi</taxon>
        <taxon>Actinopterygii</taxon>
        <taxon>Neopterygii</taxon>
        <taxon>Teleostei</taxon>
        <taxon>Neoteleostei</taxon>
        <taxon>Acanthomorphata</taxon>
        <taxon>Ovalentaria</taxon>
        <taxon>Atherinomorphae</taxon>
        <taxon>Beloniformes</taxon>
        <taxon>Adrianichthyidae</taxon>
        <taxon>Oryziinae</taxon>
        <taxon>Oryzias</taxon>
    </lineage>
</organism>
<protein>
    <submittedName>
        <fullName evidence="3">Monocarboxylate transporter 6</fullName>
    </submittedName>
</protein>
<gene>
    <name evidence="3" type="ORF">FQA47_011625</name>
</gene>
<dbReference type="InterPro" id="IPR050327">
    <property type="entry name" value="Proton-linked_MCT"/>
</dbReference>
<accession>A0A834FAL2</accession>
<evidence type="ECO:0000313" key="4">
    <source>
        <dbReference type="Proteomes" id="UP000646548"/>
    </source>
</evidence>
<feature type="transmembrane region" description="Helical" evidence="2">
    <location>
        <begin position="67"/>
        <end position="94"/>
    </location>
</feature>
<dbReference type="GO" id="GO:0016323">
    <property type="term" value="C:basolateral plasma membrane"/>
    <property type="evidence" value="ECO:0007669"/>
    <property type="project" value="TreeGrafter"/>
</dbReference>
<keyword evidence="2" id="KW-0812">Transmembrane</keyword>
<dbReference type="EMBL" id="WKFB01000311">
    <property type="protein sequence ID" value="KAF6727171.1"/>
    <property type="molecule type" value="Genomic_DNA"/>
</dbReference>
<sequence>MTQRNGTKSSGDGWLYADATKALELAKGAEQQEVCEAHDCEFEEGGRGQSRGAEAAAVTAPDGGWGWVVLVATIMVLALTLGFPSCVGIFYTDLQNEFHATNSETSWVPSIMTSVLHAGGVLVDNTGEYSYVFIACSTIVASSALFLMASFFYLDKKERAAALQHQPCAQPDPSRPAAADSSPGCRYSSVPTEGDRNKGSPNGAEYITNV</sequence>
<comment type="caution">
    <text evidence="3">The sequence shown here is derived from an EMBL/GenBank/DDBJ whole genome shotgun (WGS) entry which is preliminary data.</text>
</comment>
<dbReference type="AlphaFoldDB" id="A0A834FAL2"/>
<evidence type="ECO:0000256" key="1">
    <source>
        <dbReference type="SAM" id="MobiDB-lite"/>
    </source>
</evidence>
<proteinExistence type="predicted"/>
<feature type="transmembrane region" description="Helical" evidence="2">
    <location>
        <begin position="129"/>
        <end position="154"/>
    </location>
</feature>
<evidence type="ECO:0000313" key="3">
    <source>
        <dbReference type="EMBL" id="KAF6727171.1"/>
    </source>
</evidence>